<organism evidence="9">
    <name type="scientific">Bellilinea caldifistulae</name>
    <dbReference type="NCBI Taxonomy" id="360411"/>
    <lineage>
        <taxon>Bacteria</taxon>
        <taxon>Bacillati</taxon>
        <taxon>Chloroflexota</taxon>
        <taxon>Anaerolineae</taxon>
        <taxon>Anaerolineales</taxon>
        <taxon>Anaerolineaceae</taxon>
        <taxon>Bellilinea</taxon>
    </lineage>
</organism>
<evidence type="ECO:0000256" key="6">
    <source>
        <dbReference type="ARBA" id="ARBA00023136"/>
    </source>
</evidence>
<keyword evidence="6 7" id="KW-0472">Membrane</keyword>
<protein>
    <submittedName>
        <fullName evidence="9">DedA family protein</fullName>
    </submittedName>
</protein>
<feature type="transmembrane region" description="Helical" evidence="7">
    <location>
        <begin position="20"/>
        <end position="49"/>
    </location>
</feature>
<feature type="transmembrane region" description="Helical" evidence="7">
    <location>
        <begin position="153"/>
        <end position="173"/>
    </location>
</feature>
<feature type="transmembrane region" description="Helical" evidence="7">
    <location>
        <begin position="185"/>
        <end position="202"/>
    </location>
</feature>
<evidence type="ECO:0000256" key="1">
    <source>
        <dbReference type="ARBA" id="ARBA00004651"/>
    </source>
</evidence>
<sequence>MDWIRLALDFVLHIDHYLDVIIRSVGVGTYAVLFGIIFIETGLVVTPFLPGDSLLFAAGAFSAKGSLQILPLWLLLMAAAVIGDSVNYWIGNKVGSRVFEQESRWVKREYLERTQKFYEKHGGKTILLARFVPIVRTFAPFVAGIGKMRYGYFLTYNIVGGMLWVSLFLWGGFFFGGLPFVEKNFSLVIIAIVLISVLPAVWETLKARQEKRAAALK</sequence>
<dbReference type="AlphaFoldDB" id="A0A7C4Q3B1"/>
<comment type="subcellular location">
    <subcellularLocation>
        <location evidence="1 7">Cell membrane</location>
        <topology evidence="1 7">Multi-pass membrane protein</topology>
    </subcellularLocation>
</comment>
<evidence type="ECO:0000259" key="8">
    <source>
        <dbReference type="Pfam" id="PF09335"/>
    </source>
</evidence>
<accession>A0A7C4Q3B1</accession>
<evidence type="ECO:0000256" key="7">
    <source>
        <dbReference type="RuleBase" id="RU367016"/>
    </source>
</evidence>
<dbReference type="InterPro" id="IPR032818">
    <property type="entry name" value="DedA-like"/>
</dbReference>
<evidence type="ECO:0000256" key="5">
    <source>
        <dbReference type="ARBA" id="ARBA00022989"/>
    </source>
</evidence>
<dbReference type="PANTHER" id="PTHR30353:SF0">
    <property type="entry name" value="TRANSMEMBRANE PROTEIN"/>
    <property type="match status" value="1"/>
</dbReference>
<dbReference type="InterPro" id="IPR058127">
    <property type="entry name" value="DedA"/>
</dbReference>
<dbReference type="NCBIfam" id="NF008102">
    <property type="entry name" value="PRK10847.1"/>
    <property type="match status" value="1"/>
</dbReference>
<keyword evidence="3 7" id="KW-1003">Cell membrane</keyword>
<dbReference type="PANTHER" id="PTHR30353">
    <property type="entry name" value="INNER MEMBRANE PROTEIN DEDA-RELATED"/>
    <property type="match status" value="1"/>
</dbReference>
<feature type="domain" description="VTT" evidence="8">
    <location>
        <begin position="49"/>
        <end position="169"/>
    </location>
</feature>
<gene>
    <name evidence="9" type="ORF">ENT17_12230</name>
</gene>
<feature type="transmembrane region" description="Helical" evidence="7">
    <location>
        <begin position="69"/>
        <end position="90"/>
    </location>
</feature>
<comment type="caution">
    <text evidence="9">The sequence shown here is derived from an EMBL/GenBank/DDBJ whole genome shotgun (WGS) entry which is preliminary data.</text>
</comment>
<dbReference type="GO" id="GO:0005886">
    <property type="term" value="C:plasma membrane"/>
    <property type="evidence" value="ECO:0007669"/>
    <property type="project" value="UniProtKB-SubCell"/>
</dbReference>
<evidence type="ECO:0000256" key="4">
    <source>
        <dbReference type="ARBA" id="ARBA00022692"/>
    </source>
</evidence>
<dbReference type="EMBL" id="DSXR01000126">
    <property type="protein sequence ID" value="HGS88364.1"/>
    <property type="molecule type" value="Genomic_DNA"/>
</dbReference>
<dbReference type="Pfam" id="PF09335">
    <property type="entry name" value="VTT_dom"/>
    <property type="match status" value="1"/>
</dbReference>
<evidence type="ECO:0000313" key="9">
    <source>
        <dbReference type="EMBL" id="HGS88364.1"/>
    </source>
</evidence>
<reference evidence="9" key="1">
    <citation type="journal article" date="2020" name="mSystems">
        <title>Genome- and Community-Level Interaction Insights into Carbon Utilization and Element Cycling Functions of Hydrothermarchaeota in Hydrothermal Sediment.</title>
        <authorList>
            <person name="Zhou Z."/>
            <person name="Liu Y."/>
            <person name="Xu W."/>
            <person name="Pan J."/>
            <person name="Luo Z.H."/>
            <person name="Li M."/>
        </authorList>
    </citation>
    <scope>NUCLEOTIDE SEQUENCE [LARGE SCALE GENOMIC DNA]</scope>
    <source>
        <strain evidence="9">SpSt-556</strain>
    </source>
</reference>
<name>A0A7C4Q3B1_9CHLR</name>
<keyword evidence="4 7" id="KW-0812">Transmembrane</keyword>
<comment type="similarity">
    <text evidence="2 7">Belongs to the DedA family.</text>
</comment>
<dbReference type="InterPro" id="IPR032816">
    <property type="entry name" value="VTT_dom"/>
</dbReference>
<proteinExistence type="inferred from homology"/>
<keyword evidence="5 7" id="KW-1133">Transmembrane helix</keyword>
<evidence type="ECO:0000256" key="2">
    <source>
        <dbReference type="ARBA" id="ARBA00010792"/>
    </source>
</evidence>
<evidence type="ECO:0000256" key="3">
    <source>
        <dbReference type="ARBA" id="ARBA00022475"/>
    </source>
</evidence>